<dbReference type="InterPro" id="IPR000183">
    <property type="entry name" value="Orn/DAP/Arg_de-COase"/>
</dbReference>
<accession>A0A2F0P724</accession>
<protein>
    <submittedName>
        <fullName evidence="4">Decarboxylase</fullName>
    </submittedName>
</protein>
<reference evidence="5" key="1">
    <citation type="submission" date="2016-04" db="EMBL/GenBank/DDBJ databases">
        <authorList>
            <person name="Osei Sekyere J."/>
            <person name="Sivertsen A."/>
            <person name="Pedersen A.T."/>
            <person name="Sundsfjord A."/>
        </authorList>
    </citation>
    <scope>NUCLEOTIDE SEQUENCE [LARGE SCALE GENOMIC DNA]</scope>
    <source>
        <strain evidence="5">945174350</strain>
    </source>
</reference>
<comment type="cofactor">
    <cofactor evidence="1 3">
        <name>pyridoxal 5'-phosphate</name>
        <dbReference type="ChEBI" id="CHEBI:597326"/>
    </cofactor>
</comment>
<dbReference type="PANTHER" id="PTHR43727:SF2">
    <property type="entry name" value="GROUP IV DECARBOXYLASE"/>
    <property type="match status" value="1"/>
</dbReference>
<dbReference type="InterPro" id="IPR029066">
    <property type="entry name" value="PLP-binding_barrel"/>
</dbReference>
<evidence type="ECO:0000256" key="3">
    <source>
        <dbReference type="PIRSR" id="PIRSR600183-50"/>
    </source>
</evidence>
<dbReference type="SUPFAM" id="SSF51419">
    <property type="entry name" value="PLP-binding barrel"/>
    <property type="match status" value="1"/>
</dbReference>
<proteinExistence type="predicted"/>
<dbReference type="InterPro" id="IPR022644">
    <property type="entry name" value="De-COase2_N"/>
</dbReference>
<evidence type="ECO:0000256" key="1">
    <source>
        <dbReference type="ARBA" id="ARBA00001933"/>
    </source>
</evidence>
<dbReference type="Gene3D" id="2.40.37.10">
    <property type="entry name" value="Lyase, Ornithine Decarboxylase, Chain A, domain 1"/>
    <property type="match status" value="1"/>
</dbReference>
<feature type="modified residue" description="N6-(pyridoxal phosphate)lysine" evidence="3">
    <location>
        <position position="86"/>
    </location>
</feature>
<dbReference type="EMBL" id="LJEX02000147">
    <property type="protein sequence ID" value="OCO79878.1"/>
    <property type="molecule type" value="Genomic_DNA"/>
</dbReference>
<evidence type="ECO:0000313" key="5">
    <source>
        <dbReference type="Proteomes" id="UP000050489"/>
    </source>
</evidence>
<dbReference type="InterPro" id="IPR042152">
    <property type="entry name" value="Y4yA-like"/>
</dbReference>
<name>A0A2F0P724_SERMA</name>
<dbReference type="AlphaFoldDB" id="A0A2F0P724"/>
<evidence type="ECO:0000256" key="2">
    <source>
        <dbReference type="ARBA" id="ARBA00022898"/>
    </source>
</evidence>
<evidence type="ECO:0000313" key="4">
    <source>
        <dbReference type="EMBL" id="OCO79878.1"/>
    </source>
</evidence>
<dbReference type="GO" id="GO:0008836">
    <property type="term" value="F:diaminopimelate decarboxylase activity"/>
    <property type="evidence" value="ECO:0007669"/>
    <property type="project" value="TreeGrafter"/>
</dbReference>
<dbReference type="Gene3D" id="3.20.20.10">
    <property type="entry name" value="Alanine racemase"/>
    <property type="match status" value="1"/>
</dbReference>
<dbReference type="RefSeq" id="WP_055313500.1">
    <property type="nucleotide sequence ID" value="NZ_CADDTT010000004.1"/>
</dbReference>
<feature type="active site" description="Proton donor" evidence="3">
    <location>
        <position position="401"/>
    </location>
</feature>
<comment type="caution">
    <text evidence="4">The sequence shown here is derived from an EMBL/GenBank/DDBJ whole genome shotgun (WGS) entry which is preliminary data.</text>
</comment>
<dbReference type="InterPro" id="IPR009006">
    <property type="entry name" value="Ala_racemase/Decarboxylase_C"/>
</dbReference>
<dbReference type="SUPFAM" id="SSF50621">
    <property type="entry name" value="Alanine racemase C-terminal domain-like"/>
    <property type="match status" value="1"/>
</dbReference>
<dbReference type="Pfam" id="PF02784">
    <property type="entry name" value="Orn_Arg_deC_N"/>
    <property type="match status" value="1"/>
</dbReference>
<dbReference type="PRINTS" id="PR01179">
    <property type="entry name" value="ODADCRBXLASE"/>
</dbReference>
<gene>
    <name evidence="4" type="ORF">AN695_0206935</name>
</gene>
<sequence length="466" mass="51574">MASLLNTYCRETTSWRLSPARELPPYVDPVIARWLETSPDTLVRLSEIYGSPLNIVWPHTVENNFNAMAAITAGFGIEAKFYYGVKVNKSQSLLQAAVTAGTGADVSSLHELNDAIRAGCRGNDLCATGPAKTIRFLQELILQGARIVVDSVEEMDDLMEVAKRWKSPTGRISILLRLRPAFSHTSRFGMSSREVSAVLQKLETCNPLKIDGFHFHLSGYSPVSRVNAFFDTLPLIACARSLGHSPCIIDIGGGLPVQYVEGNCYKAWLSSQTQENYRTRRVPDAFYPYGGDINAEHWLTQFLGGADPAGKRVCDALIDEGLTLCVEPGRSLANQSAISVFRVCRVRPHGDSGYVIFVEGSSFSACETWFNSEFLSDPLHIRQNSHEPPPAAKAWIAGHSCLDEDVITNRLITFKHLPEPGDLLIFANTAGYQMDLLENQFHRHPLPTRLTAVMSSRQNLIFTVDN</sequence>
<organism evidence="4 5">
    <name type="scientific">Serratia marcescens</name>
    <dbReference type="NCBI Taxonomy" id="615"/>
    <lineage>
        <taxon>Bacteria</taxon>
        <taxon>Pseudomonadati</taxon>
        <taxon>Pseudomonadota</taxon>
        <taxon>Gammaproteobacteria</taxon>
        <taxon>Enterobacterales</taxon>
        <taxon>Yersiniaceae</taxon>
        <taxon>Serratia</taxon>
    </lineage>
</organism>
<dbReference type="Proteomes" id="UP000050489">
    <property type="component" value="Unassembled WGS sequence"/>
</dbReference>
<dbReference type="CDD" id="cd06842">
    <property type="entry name" value="PLPDE_III_Y4yA_like"/>
    <property type="match status" value="1"/>
</dbReference>
<dbReference type="GO" id="GO:0009089">
    <property type="term" value="P:lysine biosynthetic process via diaminopimelate"/>
    <property type="evidence" value="ECO:0007669"/>
    <property type="project" value="TreeGrafter"/>
</dbReference>
<dbReference type="PANTHER" id="PTHR43727">
    <property type="entry name" value="DIAMINOPIMELATE DECARBOXYLASE"/>
    <property type="match status" value="1"/>
</dbReference>
<keyword evidence="2 3" id="KW-0663">Pyridoxal phosphate</keyword>